<protein>
    <submittedName>
        <fullName evidence="1">6-bladed beta-propeller protein</fullName>
    </submittedName>
</protein>
<name>A0A239DQJ3_9BACT</name>
<evidence type="ECO:0000313" key="2">
    <source>
        <dbReference type="Proteomes" id="UP000198480"/>
    </source>
</evidence>
<dbReference type="Pfam" id="PF17170">
    <property type="entry name" value="DUF5128"/>
    <property type="match status" value="1"/>
</dbReference>
<reference evidence="2" key="1">
    <citation type="submission" date="2017-06" db="EMBL/GenBank/DDBJ databases">
        <authorList>
            <person name="Varghese N."/>
            <person name="Submissions S."/>
        </authorList>
    </citation>
    <scope>NUCLEOTIDE SEQUENCE [LARGE SCALE GENOMIC DNA]</scope>
    <source>
        <strain evidence="2">5C</strain>
    </source>
</reference>
<proteinExistence type="predicted"/>
<dbReference type="EMBL" id="FZOK01000007">
    <property type="protein sequence ID" value="SNS34003.1"/>
    <property type="molecule type" value="Genomic_DNA"/>
</dbReference>
<keyword evidence="2" id="KW-1185">Reference proteome</keyword>
<dbReference type="OrthoDB" id="1098767at2"/>
<gene>
    <name evidence="1" type="ORF">SAMN06295967_107156</name>
</gene>
<evidence type="ECO:0000313" key="1">
    <source>
        <dbReference type="EMBL" id="SNS34003.1"/>
    </source>
</evidence>
<dbReference type="RefSeq" id="WP_089240142.1">
    <property type="nucleotide sequence ID" value="NZ_FZOK01000007.1"/>
</dbReference>
<organism evidence="1 2">
    <name type="scientific">Belliella buryatensis</name>
    <dbReference type="NCBI Taxonomy" id="1500549"/>
    <lineage>
        <taxon>Bacteria</taxon>
        <taxon>Pseudomonadati</taxon>
        <taxon>Bacteroidota</taxon>
        <taxon>Cytophagia</taxon>
        <taxon>Cytophagales</taxon>
        <taxon>Cyclobacteriaceae</taxon>
        <taxon>Belliella</taxon>
    </lineage>
</organism>
<accession>A0A239DQJ3</accession>
<dbReference type="AlphaFoldDB" id="A0A239DQJ3"/>
<dbReference type="Proteomes" id="UP000198480">
    <property type="component" value="Unassembled WGS sequence"/>
</dbReference>
<sequence>MKKTLIPLLIGLNSCNLNTEPEIHKSIYIDVNQASSGVLSEVYEDIDYVFLDGSGDFPLVRPVRIKVDEGLIGVEDRGIEKYIFYSLDGTPQFQIEASGDGPGSFVRTEDFQILEESIVVKDSYLGKMLTYNHRGGFVSEQKSVVKNSDFFIGEDFILHYSKNVFDHGLFNFYLERSNELEKMMPVEPTGEDVAFADKDGFRKHVWTNQVLFKIPFSYHFAMFEPDGKVKDIYEIDFGEFSLSVKDRNTMTQEQVNQLLLDGKIVEHISSFYAFKNCYFLSFGRGIRESHQVFLDKDFNVIKHFKSYKNDIDELPIATIPWFATVDQIGYLASSRDFLNQYLKKFGGGKEPVKGSNLYNFMVRNGGKLNEDSYVLILLTVKDDIGS</sequence>